<dbReference type="InterPro" id="IPR036179">
    <property type="entry name" value="Ig-like_dom_sf"/>
</dbReference>
<keyword evidence="2" id="KW-0391">Immunity</keyword>
<sequence>MLLSNLLKVVIASMWLGSNISQKVAQTQAAKVVYEKGVVILKCTYDPSDLSDSLLWYKQPSSWVVLYLIHNQQYTTEVCYSLNFRKTRKPIQLVKLENSTVYFCKLREPTRRGMMEGGVLKPQNS</sequence>
<dbReference type="Ensembl" id="ENSMPUT00000007511.1">
    <property type="protein sequence ID" value="ENSMPUP00000007391.1"/>
    <property type="gene ID" value="ENSMPUG00000007447.1"/>
</dbReference>
<dbReference type="EMBL" id="AEYP01038928">
    <property type="status" value="NOT_ANNOTATED_CDS"/>
    <property type="molecule type" value="Genomic_DNA"/>
</dbReference>
<evidence type="ECO:0000256" key="3">
    <source>
        <dbReference type="ARBA" id="ARBA00023319"/>
    </source>
</evidence>
<dbReference type="HOGENOM" id="CLU_077975_8_1_1"/>
<keyword evidence="3" id="KW-0393">Immunoglobulin domain</keyword>
<dbReference type="GeneTree" id="ENSGT00940000163507"/>
<proteinExistence type="predicted"/>
<reference evidence="5" key="1">
    <citation type="submission" date="2024-06" db="UniProtKB">
        <authorList>
            <consortium name="Ensembl"/>
        </authorList>
    </citation>
    <scope>IDENTIFICATION</scope>
</reference>
<dbReference type="AlphaFoldDB" id="M3Y7T4"/>
<dbReference type="PANTHER" id="PTHR19367:SF45">
    <property type="entry name" value="IG-LIKE DOMAIN-CONTAINING PROTEIN"/>
    <property type="match status" value="1"/>
</dbReference>
<keyword evidence="1 4" id="KW-0732">Signal</keyword>
<feature type="chain" id="PRO_5004044795" description="Ig-like domain-containing protein" evidence="4">
    <location>
        <begin position="22"/>
        <end position="125"/>
    </location>
</feature>
<dbReference type="eggNOG" id="ENOG502S884">
    <property type="taxonomic scope" value="Eukaryota"/>
</dbReference>
<evidence type="ECO:0000256" key="2">
    <source>
        <dbReference type="ARBA" id="ARBA00023130"/>
    </source>
</evidence>
<evidence type="ECO:0000256" key="1">
    <source>
        <dbReference type="ARBA" id="ARBA00022729"/>
    </source>
</evidence>
<evidence type="ECO:0008006" key="6">
    <source>
        <dbReference type="Google" id="ProtNLM"/>
    </source>
</evidence>
<evidence type="ECO:0000256" key="4">
    <source>
        <dbReference type="SAM" id="SignalP"/>
    </source>
</evidence>
<name>M3Y7T4_MUSPF</name>
<dbReference type="InParanoid" id="M3Y7T4"/>
<organism evidence="5">
    <name type="scientific">Mustela putorius furo</name>
    <name type="common">European domestic ferret</name>
    <name type="synonym">Mustela furo</name>
    <dbReference type="NCBI Taxonomy" id="9669"/>
    <lineage>
        <taxon>Eukaryota</taxon>
        <taxon>Metazoa</taxon>
        <taxon>Chordata</taxon>
        <taxon>Craniata</taxon>
        <taxon>Vertebrata</taxon>
        <taxon>Euteleostomi</taxon>
        <taxon>Mammalia</taxon>
        <taxon>Eutheria</taxon>
        <taxon>Laurasiatheria</taxon>
        <taxon>Carnivora</taxon>
        <taxon>Caniformia</taxon>
        <taxon>Musteloidea</taxon>
        <taxon>Mustelidae</taxon>
        <taxon>Mustelinae</taxon>
        <taxon>Mustela</taxon>
    </lineage>
</organism>
<dbReference type="InterPro" id="IPR013783">
    <property type="entry name" value="Ig-like_fold"/>
</dbReference>
<protein>
    <recommendedName>
        <fullName evidence="6">Ig-like domain-containing protein</fullName>
    </recommendedName>
</protein>
<dbReference type="Gene3D" id="2.60.40.10">
    <property type="entry name" value="Immunoglobulins"/>
    <property type="match status" value="1"/>
</dbReference>
<evidence type="ECO:0000313" key="5">
    <source>
        <dbReference type="Ensembl" id="ENSMPUP00000007391.1"/>
    </source>
</evidence>
<dbReference type="SUPFAM" id="SSF48726">
    <property type="entry name" value="Immunoglobulin"/>
    <property type="match status" value="1"/>
</dbReference>
<accession>M3Y7T4</accession>
<dbReference type="GO" id="GO:0002250">
    <property type="term" value="P:adaptive immune response"/>
    <property type="evidence" value="ECO:0007669"/>
    <property type="project" value="UniProtKB-KW"/>
</dbReference>
<keyword evidence="2" id="KW-1064">Adaptive immunity</keyword>
<dbReference type="STRING" id="9669.ENSMPUP00000007391"/>
<dbReference type="PANTHER" id="PTHR19367">
    <property type="entry name" value="T-CELL RECEPTOR ALPHA CHAIN V REGION"/>
    <property type="match status" value="1"/>
</dbReference>
<dbReference type="InterPro" id="IPR051287">
    <property type="entry name" value="TCR_variable_region"/>
</dbReference>
<feature type="signal peptide" evidence="4">
    <location>
        <begin position="1"/>
        <end position="21"/>
    </location>
</feature>